<gene>
    <name evidence="4" type="ORF">HNR68_001222</name>
</gene>
<protein>
    <submittedName>
        <fullName evidence="4">PhzF family phenazine biosynthesis protein</fullName>
    </submittedName>
</protein>
<keyword evidence="5" id="KW-1185">Reference proteome</keyword>
<dbReference type="Pfam" id="PF02567">
    <property type="entry name" value="PhzC-PhzF"/>
    <property type="match status" value="1"/>
</dbReference>
<dbReference type="AlphaFoldDB" id="A0A853ADM5"/>
<dbReference type="PANTHER" id="PTHR13774">
    <property type="entry name" value="PHENAZINE BIOSYNTHESIS PROTEIN"/>
    <property type="match status" value="1"/>
</dbReference>
<evidence type="ECO:0000256" key="1">
    <source>
        <dbReference type="ARBA" id="ARBA00008270"/>
    </source>
</evidence>
<dbReference type="GO" id="GO:0016853">
    <property type="term" value="F:isomerase activity"/>
    <property type="evidence" value="ECO:0007669"/>
    <property type="project" value="UniProtKB-KW"/>
</dbReference>
<reference evidence="4 5" key="1">
    <citation type="submission" date="2020-07" db="EMBL/GenBank/DDBJ databases">
        <title>Sequencing the genomes of 1000 actinobacteria strains.</title>
        <authorList>
            <person name="Klenk H.-P."/>
        </authorList>
    </citation>
    <scope>NUCLEOTIDE SEQUENCE [LARGE SCALE GENOMIC DNA]</scope>
    <source>
        <strain evidence="4 5">DSM 44065</strain>
    </source>
</reference>
<evidence type="ECO:0000256" key="3">
    <source>
        <dbReference type="PIRSR" id="PIRSR016184-1"/>
    </source>
</evidence>
<dbReference type="PIRSF" id="PIRSF016184">
    <property type="entry name" value="PhzC_PhzF"/>
    <property type="match status" value="1"/>
</dbReference>
<evidence type="ECO:0000256" key="2">
    <source>
        <dbReference type="ARBA" id="ARBA00023235"/>
    </source>
</evidence>
<keyword evidence="2" id="KW-0413">Isomerase</keyword>
<evidence type="ECO:0000313" key="5">
    <source>
        <dbReference type="Proteomes" id="UP000587002"/>
    </source>
</evidence>
<dbReference type="GO" id="GO:0005737">
    <property type="term" value="C:cytoplasm"/>
    <property type="evidence" value="ECO:0007669"/>
    <property type="project" value="TreeGrafter"/>
</dbReference>
<dbReference type="SUPFAM" id="SSF54506">
    <property type="entry name" value="Diaminopimelate epimerase-like"/>
    <property type="match status" value="1"/>
</dbReference>
<accession>A0A853ADM5</accession>
<dbReference type="Proteomes" id="UP000587002">
    <property type="component" value="Unassembled WGS sequence"/>
</dbReference>
<dbReference type="Gene3D" id="3.10.310.10">
    <property type="entry name" value="Diaminopimelate Epimerase, Chain A, domain 1"/>
    <property type="match status" value="2"/>
</dbReference>
<dbReference type="NCBIfam" id="TIGR00654">
    <property type="entry name" value="PhzF_family"/>
    <property type="match status" value="1"/>
</dbReference>
<sequence>MHDMAEVQRLVAFSSDPRGGNPAGVVLDATGLTDADMLRIAAEVGYSETAFVVPRGEREHDVRYFSPKAEVAFCGHATIATAVALAERDGTGRFDLHTPAGPVPVDTQVDGSGRHTATLTSVPTSVREVAPAALDEALAALGWTTDDLDPALPPRVAFAGNDHLVLAVSTRDRLAALSYDFDRLAALMSTQDWTTLQLVWRETPALFHARDPFPPGGVVEDPATGAAAAAFGGYLKHLGLVTPPTTFRIHQGDDMGRPSVLDVEVAPDHDRVRVTGTATRLG</sequence>
<organism evidence="4 5">
    <name type="scientific">Saccharopolyspora hordei</name>
    <dbReference type="NCBI Taxonomy" id="1838"/>
    <lineage>
        <taxon>Bacteria</taxon>
        <taxon>Bacillati</taxon>
        <taxon>Actinomycetota</taxon>
        <taxon>Actinomycetes</taxon>
        <taxon>Pseudonocardiales</taxon>
        <taxon>Pseudonocardiaceae</taxon>
        <taxon>Saccharopolyspora</taxon>
    </lineage>
</organism>
<proteinExistence type="inferred from homology"/>
<dbReference type="PANTHER" id="PTHR13774:SF39">
    <property type="entry name" value="BIOSYNTHESIS PROTEIN, PUTATIVE-RELATED"/>
    <property type="match status" value="1"/>
</dbReference>
<comment type="similarity">
    <text evidence="1">Belongs to the PhzF family.</text>
</comment>
<dbReference type="EMBL" id="JACCFJ010000001">
    <property type="protein sequence ID" value="NYI82592.1"/>
    <property type="molecule type" value="Genomic_DNA"/>
</dbReference>
<comment type="caution">
    <text evidence="4">The sequence shown here is derived from an EMBL/GenBank/DDBJ whole genome shotgun (WGS) entry which is preliminary data.</text>
</comment>
<name>A0A853ADM5_9PSEU</name>
<dbReference type="InterPro" id="IPR003719">
    <property type="entry name" value="Phenazine_PhzF-like"/>
</dbReference>
<feature type="active site" evidence="3">
    <location>
        <position position="48"/>
    </location>
</feature>
<evidence type="ECO:0000313" key="4">
    <source>
        <dbReference type="EMBL" id="NYI82592.1"/>
    </source>
</evidence>